<dbReference type="OrthoDB" id="2335347at2759"/>
<dbReference type="AlphaFoldDB" id="A0A8H3KXH9"/>
<keyword evidence="1" id="KW-0732">Signal</keyword>
<reference evidence="2" key="1">
    <citation type="submission" date="2019-10" db="EMBL/GenBank/DDBJ databases">
        <title>Conservation and host-specific expression of non-tandemly repeated heterogenous ribosome RNA gene in arbuscular mycorrhizal fungi.</title>
        <authorList>
            <person name="Maeda T."/>
            <person name="Kobayashi Y."/>
            <person name="Nakagawa T."/>
            <person name="Ezawa T."/>
            <person name="Yamaguchi K."/>
            <person name="Bino T."/>
            <person name="Nishimoto Y."/>
            <person name="Shigenobu S."/>
            <person name="Kawaguchi M."/>
        </authorList>
    </citation>
    <scope>NUCLEOTIDE SEQUENCE</scope>
    <source>
        <strain evidence="2">HR1</strain>
    </source>
</reference>
<comment type="caution">
    <text evidence="2">The sequence shown here is derived from an EMBL/GenBank/DDBJ whole genome shotgun (WGS) entry which is preliminary data.</text>
</comment>
<dbReference type="EMBL" id="BLAL01000017">
    <property type="protein sequence ID" value="GES75675.1"/>
    <property type="molecule type" value="Genomic_DNA"/>
</dbReference>
<protein>
    <recommendedName>
        <fullName evidence="4">Saposin B-type domain-containing protein</fullName>
    </recommendedName>
</protein>
<feature type="signal peptide" evidence="1">
    <location>
        <begin position="1"/>
        <end position="21"/>
    </location>
</feature>
<sequence length="297" mass="34833">MKCQNLLLFALFTIFVLQAQANGDAEDYKQWKHDFAKTFKELFKTNHCNKCQSLMWDHFKNPGQCATAFNLGCDIYEVIKDSDKGPKPYDLTFFKKGLNKYYHEDFHCSQQKDEKIYNKIQNVCKHELSVKFDRCDDPKNFKDITAYAAYGILLIFTLEFLAEKLFVLKTIMVVSYFCSYEFVEKLIKWMKKKTNADPKAIISHDLKFVIKGDGKKIRIPRSFVCDPCWRKMANIYVDCMKEYNLKKSVKKNIWGSHQVLEVLYLPHCTHHKRGLVEILKARDSKLNEHSANPAFSV</sequence>
<organism evidence="2 3">
    <name type="scientific">Rhizophagus clarus</name>
    <dbReference type="NCBI Taxonomy" id="94130"/>
    <lineage>
        <taxon>Eukaryota</taxon>
        <taxon>Fungi</taxon>
        <taxon>Fungi incertae sedis</taxon>
        <taxon>Mucoromycota</taxon>
        <taxon>Glomeromycotina</taxon>
        <taxon>Glomeromycetes</taxon>
        <taxon>Glomerales</taxon>
        <taxon>Glomeraceae</taxon>
        <taxon>Rhizophagus</taxon>
    </lineage>
</organism>
<accession>A0A8H3KXH9</accession>
<evidence type="ECO:0000256" key="1">
    <source>
        <dbReference type="SAM" id="SignalP"/>
    </source>
</evidence>
<proteinExistence type="predicted"/>
<evidence type="ECO:0008006" key="4">
    <source>
        <dbReference type="Google" id="ProtNLM"/>
    </source>
</evidence>
<name>A0A8H3KXH9_9GLOM</name>
<dbReference type="Proteomes" id="UP000615446">
    <property type="component" value="Unassembled WGS sequence"/>
</dbReference>
<feature type="chain" id="PRO_5034103637" description="Saposin B-type domain-containing protein" evidence="1">
    <location>
        <begin position="22"/>
        <end position="297"/>
    </location>
</feature>
<evidence type="ECO:0000313" key="2">
    <source>
        <dbReference type="EMBL" id="GES75675.1"/>
    </source>
</evidence>
<gene>
    <name evidence="2" type="ORF">RCL2_000309700</name>
</gene>
<evidence type="ECO:0000313" key="3">
    <source>
        <dbReference type="Proteomes" id="UP000615446"/>
    </source>
</evidence>